<reference evidence="3" key="1">
    <citation type="submission" date="2023-06" db="EMBL/GenBank/DDBJ databases">
        <title>Survivors Of The Sea: Transcriptome response of Skeletonema marinoi to long-term dormancy.</title>
        <authorList>
            <person name="Pinder M.I.M."/>
            <person name="Kourtchenko O."/>
            <person name="Robertson E.K."/>
            <person name="Larsson T."/>
            <person name="Maumus F."/>
            <person name="Osuna-Cruz C.M."/>
            <person name="Vancaester E."/>
            <person name="Stenow R."/>
            <person name="Vandepoele K."/>
            <person name="Ploug H."/>
            <person name="Bruchert V."/>
            <person name="Godhe A."/>
            <person name="Topel M."/>
        </authorList>
    </citation>
    <scope>NUCLEOTIDE SEQUENCE</scope>
    <source>
        <strain evidence="3">R05AC</strain>
    </source>
</reference>
<dbReference type="EMBL" id="JATAAI010000017">
    <property type="protein sequence ID" value="KAK1739640.1"/>
    <property type="molecule type" value="Genomic_DNA"/>
</dbReference>
<keyword evidence="4" id="KW-1185">Reference proteome</keyword>
<evidence type="ECO:0000313" key="4">
    <source>
        <dbReference type="Proteomes" id="UP001224775"/>
    </source>
</evidence>
<proteinExistence type="predicted"/>
<comment type="caution">
    <text evidence="3">The sequence shown here is derived from an EMBL/GenBank/DDBJ whole genome shotgun (WGS) entry which is preliminary data.</text>
</comment>
<sequence>MSGVCKPKPKRCHKHKLSWFRARKFIEMIRMGLMQQKSNFPFSISSTNSTSSLEGGLPILLSEGDDLHCNVVTKQDHTPFPRLSWSIVAPKHGTWCQSIGIPSYSNWHFYHRNFQKQSDWVSKFQQNDEQYPWSNKSNNAVWRGSTTYDAPQYNQSSLNETPRGQLVKKGMEHPALIDAGFTRLIQKFENDKKAERETSVSKGMSMSDMMKYKD</sequence>
<protein>
    <recommendedName>
        <fullName evidence="2">Glycosyl transferase CAP10 domain-containing protein</fullName>
    </recommendedName>
</protein>
<dbReference type="AlphaFoldDB" id="A0AAD8Y6S0"/>
<gene>
    <name evidence="3" type="ORF">QTG54_009399</name>
</gene>
<evidence type="ECO:0000313" key="3">
    <source>
        <dbReference type="EMBL" id="KAK1739640.1"/>
    </source>
</evidence>
<evidence type="ECO:0000256" key="1">
    <source>
        <dbReference type="SAM" id="MobiDB-lite"/>
    </source>
</evidence>
<dbReference type="Pfam" id="PF05686">
    <property type="entry name" value="Glyco_transf_90"/>
    <property type="match status" value="1"/>
</dbReference>
<dbReference type="Proteomes" id="UP001224775">
    <property type="component" value="Unassembled WGS sequence"/>
</dbReference>
<feature type="domain" description="Glycosyl transferase CAP10" evidence="2">
    <location>
        <begin position="78"/>
        <end position="213"/>
    </location>
</feature>
<accession>A0AAD8Y6S0</accession>
<organism evidence="3 4">
    <name type="scientific">Skeletonema marinoi</name>
    <dbReference type="NCBI Taxonomy" id="267567"/>
    <lineage>
        <taxon>Eukaryota</taxon>
        <taxon>Sar</taxon>
        <taxon>Stramenopiles</taxon>
        <taxon>Ochrophyta</taxon>
        <taxon>Bacillariophyta</taxon>
        <taxon>Coscinodiscophyceae</taxon>
        <taxon>Thalassiosirophycidae</taxon>
        <taxon>Thalassiosirales</taxon>
        <taxon>Skeletonemataceae</taxon>
        <taxon>Skeletonema</taxon>
        <taxon>Skeletonema marinoi-dohrnii complex</taxon>
    </lineage>
</organism>
<dbReference type="InterPro" id="IPR006598">
    <property type="entry name" value="CAP10"/>
</dbReference>
<evidence type="ECO:0000259" key="2">
    <source>
        <dbReference type="Pfam" id="PF05686"/>
    </source>
</evidence>
<feature type="region of interest" description="Disordered" evidence="1">
    <location>
        <begin position="192"/>
        <end position="214"/>
    </location>
</feature>
<name>A0AAD8Y6S0_9STRA</name>